<sequence>MASSLLDYLADPSRGRASNRQDFDRDRHQAEAPAVAEDTVTLDKIASFMELDLRRVFVWLKAGLRLAAVLAVLGAVIAAAYGVVSPARYTVTTDVLIDPTNLQVINNDLFAPPGQVDGQLLSLGSRIRVMTSGNVMSRVVKELKLYEDPEFYKPPSAGLFDFLKRGETSRPDPELSALKALRAKVGISPDERSFIAALSVSAETTQKAITISNAIVSAFQAELAAADSEGANRAATALDDRLEQLKSDVLAAEERVEAYKRLHNLATGENGQLVRSQTISQLNSQIVAARSRVIDAQVTYNALQKAGGAPAGSQVAVSPALAELLQRAGTMEQQFEDQRVIFGERHPSIVRLKAQLSSVREQVRVELARATSAAKSELDKANAALAELTTRMTELEGSVFNDNQSQIELRELQRDAASKTTIYESFLSRARQITEREQINTNNIRVITRALPPGGRSWPPSTTVLFVLGAIGGFVLGLGLAIVRGIIGDLRHPPRTPADYS</sequence>
<reference evidence="10 11" key="1">
    <citation type="submission" date="2024-09" db="EMBL/GenBank/DDBJ databases">
        <authorList>
            <person name="Sun Q."/>
            <person name="Mori K."/>
        </authorList>
    </citation>
    <scope>NUCLEOTIDE SEQUENCE [LARGE SCALE GENOMIC DNA]</scope>
    <source>
        <strain evidence="10 11">TBRC 4938</strain>
    </source>
</reference>
<dbReference type="InterPro" id="IPR003856">
    <property type="entry name" value="LPS_length_determ_N"/>
</dbReference>
<protein>
    <submittedName>
        <fullName evidence="10">GumC family protein</fullName>
    </submittedName>
</protein>
<feature type="transmembrane region" description="Helical" evidence="7">
    <location>
        <begin position="464"/>
        <end position="487"/>
    </location>
</feature>
<keyword evidence="4 7" id="KW-1133">Transmembrane helix</keyword>
<dbReference type="Proteomes" id="UP001589692">
    <property type="component" value="Unassembled WGS sequence"/>
</dbReference>
<comment type="subcellular location">
    <subcellularLocation>
        <location evidence="1">Cell membrane</location>
        <topology evidence="1">Multi-pass membrane protein</topology>
    </subcellularLocation>
</comment>
<name>A0ABV6AJR9_9HYPH</name>
<feature type="coiled-coil region" evidence="6">
    <location>
        <begin position="371"/>
        <end position="398"/>
    </location>
</feature>
<dbReference type="Pfam" id="PF02706">
    <property type="entry name" value="Wzz"/>
    <property type="match status" value="1"/>
</dbReference>
<dbReference type="EMBL" id="JBHMAA010000014">
    <property type="protein sequence ID" value="MFB9949583.1"/>
    <property type="molecule type" value="Genomic_DNA"/>
</dbReference>
<evidence type="ECO:0000256" key="4">
    <source>
        <dbReference type="ARBA" id="ARBA00022989"/>
    </source>
</evidence>
<keyword evidence="2" id="KW-1003">Cell membrane</keyword>
<evidence type="ECO:0000256" key="7">
    <source>
        <dbReference type="SAM" id="Phobius"/>
    </source>
</evidence>
<comment type="caution">
    <text evidence="10">The sequence shown here is derived from an EMBL/GenBank/DDBJ whole genome shotgun (WGS) entry which is preliminary data.</text>
</comment>
<proteinExistence type="predicted"/>
<evidence type="ECO:0000256" key="3">
    <source>
        <dbReference type="ARBA" id="ARBA00022692"/>
    </source>
</evidence>
<feature type="coiled-coil region" evidence="6">
    <location>
        <begin position="228"/>
        <end position="262"/>
    </location>
</feature>
<dbReference type="InterPro" id="IPR032807">
    <property type="entry name" value="GNVR"/>
</dbReference>
<evidence type="ECO:0000256" key="1">
    <source>
        <dbReference type="ARBA" id="ARBA00004651"/>
    </source>
</evidence>
<keyword evidence="3 7" id="KW-0812">Transmembrane</keyword>
<dbReference type="PANTHER" id="PTHR32309">
    <property type="entry name" value="TYROSINE-PROTEIN KINASE"/>
    <property type="match status" value="1"/>
</dbReference>
<feature type="transmembrane region" description="Helical" evidence="7">
    <location>
        <begin position="64"/>
        <end position="84"/>
    </location>
</feature>
<evidence type="ECO:0000256" key="6">
    <source>
        <dbReference type="SAM" id="Coils"/>
    </source>
</evidence>
<dbReference type="PANTHER" id="PTHR32309:SF13">
    <property type="entry name" value="FERRIC ENTEROBACTIN TRANSPORT PROTEIN FEPE"/>
    <property type="match status" value="1"/>
</dbReference>
<dbReference type="Pfam" id="PF13807">
    <property type="entry name" value="GNVR"/>
    <property type="match status" value="1"/>
</dbReference>
<evidence type="ECO:0000256" key="2">
    <source>
        <dbReference type="ARBA" id="ARBA00022475"/>
    </source>
</evidence>
<evidence type="ECO:0000313" key="10">
    <source>
        <dbReference type="EMBL" id="MFB9949583.1"/>
    </source>
</evidence>
<keyword evidence="5 7" id="KW-0472">Membrane</keyword>
<keyword evidence="11" id="KW-1185">Reference proteome</keyword>
<dbReference type="RefSeq" id="WP_377260764.1">
    <property type="nucleotide sequence ID" value="NZ_JBHMAA010000014.1"/>
</dbReference>
<feature type="domain" description="Polysaccharide chain length determinant N-terminal" evidence="8">
    <location>
        <begin position="50"/>
        <end position="143"/>
    </location>
</feature>
<keyword evidence="6" id="KW-0175">Coiled coil</keyword>
<evidence type="ECO:0000256" key="5">
    <source>
        <dbReference type="ARBA" id="ARBA00023136"/>
    </source>
</evidence>
<gene>
    <name evidence="10" type="ORF">ACFFP0_12030</name>
</gene>
<evidence type="ECO:0000313" key="11">
    <source>
        <dbReference type="Proteomes" id="UP001589692"/>
    </source>
</evidence>
<dbReference type="InterPro" id="IPR050445">
    <property type="entry name" value="Bact_polysacc_biosynth/exp"/>
</dbReference>
<feature type="domain" description="Tyrosine-protein kinase G-rich" evidence="9">
    <location>
        <begin position="408"/>
        <end position="484"/>
    </location>
</feature>
<accession>A0ABV6AJR9</accession>
<evidence type="ECO:0000259" key="9">
    <source>
        <dbReference type="Pfam" id="PF13807"/>
    </source>
</evidence>
<organism evidence="10 11">
    <name type="scientific">Rhizobium puerariae</name>
    <dbReference type="NCBI Taxonomy" id="1585791"/>
    <lineage>
        <taxon>Bacteria</taxon>
        <taxon>Pseudomonadati</taxon>
        <taxon>Pseudomonadota</taxon>
        <taxon>Alphaproteobacteria</taxon>
        <taxon>Hyphomicrobiales</taxon>
        <taxon>Rhizobiaceae</taxon>
        <taxon>Rhizobium/Agrobacterium group</taxon>
        <taxon>Rhizobium</taxon>
    </lineage>
</organism>
<evidence type="ECO:0000259" key="8">
    <source>
        <dbReference type="Pfam" id="PF02706"/>
    </source>
</evidence>